<evidence type="ECO:0000256" key="1">
    <source>
        <dbReference type="SAM" id="MobiDB-lite"/>
    </source>
</evidence>
<organism evidence="2 3">
    <name type="scientific">Streptomyces caeni</name>
    <dbReference type="NCBI Taxonomy" id="2307231"/>
    <lineage>
        <taxon>Bacteria</taxon>
        <taxon>Bacillati</taxon>
        <taxon>Actinomycetota</taxon>
        <taxon>Actinomycetes</taxon>
        <taxon>Kitasatosporales</taxon>
        <taxon>Streptomycetaceae</taxon>
        <taxon>Streptomyces</taxon>
    </lineage>
</organism>
<feature type="region of interest" description="Disordered" evidence="1">
    <location>
        <begin position="1"/>
        <end position="23"/>
    </location>
</feature>
<evidence type="ECO:0000313" key="2">
    <source>
        <dbReference type="EMBL" id="MFD1661384.1"/>
    </source>
</evidence>
<dbReference type="EMBL" id="JBHUDX010000074">
    <property type="protein sequence ID" value="MFD1661384.1"/>
    <property type="molecule type" value="Genomic_DNA"/>
</dbReference>
<proteinExistence type="predicted"/>
<protein>
    <submittedName>
        <fullName evidence="2">Uncharacterized protein</fullName>
    </submittedName>
</protein>
<feature type="region of interest" description="Disordered" evidence="1">
    <location>
        <begin position="140"/>
        <end position="159"/>
    </location>
</feature>
<accession>A0ABW4IVH4</accession>
<gene>
    <name evidence="2" type="ORF">ACFSL4_25070</name>
</gene>
<reference evidence="3" key="1">
    <citation type="journal article" date="2019" name="Int. J. Syst. Evol. Microbiol.">
        <title>The Global Catalogue of Microorganisms (GCM) 10K type strain sequencing project: providing services to taxonomists for standard genome sequencing and annotation.</title>
        <authorList>
            <consortium name="The Broad Institute Genomics Platform"/>
            <consortium name="The Broad Institute Genome Sequencing Center for Infectious Disease"/>
            <person name="Wu L."/>
            <person name="Ma J."/>
        </authorList>
    </citation>
    <scope>NUCLEOTIDE SEQUENCE [LARGE SCALE GENOMIC DNA]</scope>
    <source>
        <strain evidence="3">CGMCC 1.12470</strain>
    </source>
</reference>
<evidence type="ECO:0000313" key="3">
    <source>
        <dbReference type="Proteomes" id="UP001597261"/>
    </source>
</evidence>
<dbReference type="Proteomes" id="UP001597261">
    <property type="component" value="Unassembled WGS sequence"/>
</dbReference>
<feature type="region of interest" description="Disordered" evidence="1">
    <location>
        <begin position="164"/>
        <end position="183"/>
    </location>
</feature>
<comment type="caution">
    <text evidence="2">The sequence shown here is derived from an EMBL/GenBank/DDBJ whole genome shotgun (WGS) entry which is preliminary data.</text>
</comment>
<name>A0ABW4IVH4_9ACTN</name>
<keyword evidence="3" id="KW-1185">Reference proteome</keyword>
<dbReference type="RefSeq" id="WP_381087229.1">
    <property type="nucleotide sequence ID" value="NZ_JBHUDX010000074.1"/>
</dbReference>
<sequence>MTPVQETSFWPSKDASTPSCPSTDLTAASCGQQVPVAQYFLDLRAVAALIFISWPQARPSAATPTLARVIGGEATRRRQRVSDTLRRAKSAPIGDIFLEPPTRPMATGAVLSTAEQLLNTACDSEGRAALAELYQQSEQARPTVSRRIADTPGISPVLRDSLGLPVRRLGTRPRRRATAQEAR</sequence>